<dbReference type="Gene3D" id="2.120.10.30">
    <property type="entry name" value="TolB, C-terminal domain"/>
    <property type="match status" value="1"/>
</dbReference>
<dbReference type="PANTHER" id="PTHR33546:SF1">
    <property type="entry name" value="LARGE, MULTIFUNCTIONAL SECRETED PROTEIN"/>
    <property type="match status" value="1"/>
</dbReference>
<dbReference type="InterPro" id="IPR011042">
    <property type="entry name" value="6-blade_b-propeller_TolB-like"/>
</dbReference>
<evidence type="ECO:0000256" key="1">
    <source>
        <dbReference type="ARBA" id="ARBA00022617"/>
    </source>
</evidence>
<dbReference type="GO" id="GO:0046872">
    <property type="term" value="F:metal ion binding"/>
    <property type="evidence" value="ECO:0007669"/>
    <property type="project" value="UniProtKB-KW"/>
</dbReference>
<keyword evidence="2 4" id="KW-0479">Metal-binding</keyword>
<dbReference type="InterPro" id="IPR036909">
    <property type="entry name" value="Cyt_c-like_dom_sf"/>
</dbReference>
<dbReference type="Gene3D" id="1.25.10.10">
    <property type="entry name" value="Leucine-rich Repeat Variant"/>
    <property type="match status" value="1"/>
</dbReference>
<dbReference type="PANTHER" id="PTHR33546">
    <property type="entry name" value="LARGE, MULTIFUNCTIONAL SECRETED PROTEIN-RELATED"/>
    <property type="match status" value="1"/>
</dbReference>
<dbReference type="SMART" id="SM00567">
    <property type="entry name" value="EZ_HEAT"/>
    <property type="match status" value="3"/>
</dbReference>
<evidence type="ECO:0000313" key="7">
    <source>
        <dbReference type="EMBL" id="QDT53263.1"/>
    </source>
</evidence>
<evidence type="ECO:0000256" key="5">
    <source>
        <dbReference type="SAM" id="SignalP"/>
    </source>
</evidence>
<accession>A0A517SAW4</accession>
<gene>
    <name evidence="7" type="ORF">Pan44_12790</name>
</gene>
<proteinExistence type="predicted"/>
<dbReference type="Proteomes" id="UP000315700">
    <property type="component" value="Chromosome"/>
</dbReference>
<keyword evidence="5" id="KW-0732">Signal</keyword>
<dbReference type="AlphaFoldDB" id="A0A517SAW4"/>
<dbReference type="Pfam" id="PF13442">
    <property type="entry name" value="Cytochrome_CBB3"/>
    <property type="match status" value="1"/>
</dbReference>
<dbReference type="InterPro" id="IPR009056">
    <property type="entry name" value="Cyt_c-like_dom"/>
</dbReference>
<dbReference type="InterPro" id="IPR004155">
    <property type="entry name" value="PBS_lyase_HEAT"/>
</dbReference>
<dbReference type="InterPro" id="IPR013428">
    <property type="entry name" value="Membrane-bound_put_N"/>
</dbReference>
<keyword evidence="3 4" id="KW-0408">Iron</keyword>
<organism evidence="7 8">
    <name type="scientific">Caulifigura coniformis</name>
    <dbReference type="NCBI Taxonomy" id="2527983"/>
    <lineage>
        <taxon>Bacteria</taxon>
        <taxon>Pseudomonadati</taxon>
        <taxon>Planctomycetota</taxon>
        <taxon>Planctomycetia</taxon>
        <taxon>Planctomycetales</taxon>
        <taxon>Planctomycetaceae</taxon>
        <taxon>Caulifigura</taxon>
    </lineage>
</organism>
<dbReference type="SUPFAM" id="SSF46626">
    <property type="entry name" value="Cytochrome c"/>
    <property type="match status" value="1"/>
</dbReference>
<dbReference type="KEGG" id="ccos:Pan44_12790"/>
<dbReference type="OrthoDB" id="230287at2"/>
<evidence type="ECO:0000313" key="8">
    <source>
        <dbReference type="Proteomes" id="UP000315700"/>
    </source>
</evidence>
<dbReference type="EMBL" id="CP036271">
    <property type="protein sequence ID" value="QDT53263.1"/>
    <property type="molecule type" value="Genomic_DNA"/>
</dbReference>
<dbReference type="NCBIfam" id="TIGR02603">
    <property type="entry name" value="CxxCH_TIGR02603"/>
    <property type="match status" value="1"/>
</dbReference>
<dbReference type="GO" id="GO:0020037">
    <property type="term" value="F:heme binding"/>
    <property type="evidence" value="ECO:0007669"/>
    <property type="project" value="InterPro"/>
</dbReference>
<feature type="domain" description="Cytochrome c" evidence="6">
    <location>
        <begin position="858"/>
        <end position="991"/>
    </location>
</feature>
<evidence type="ECO:0000256" key="3">
    <source>
        <dbReference type="ARBA" id="ARBA00023004"/>
    </source>
</evidence>
<dbReference type="PROSITE" id="PS51007">
    <property type="entry name" value="CYTC"/>
    <property type="match status" value="1"/>
</dbReference>
<dbReference type="InterPro" id="IPR013427">
    <property type="entry name" value="Haem-bd_dom_put"/>
</dbReference>
<evidence type="ECO:0000259" key="6">
    <source>
        <dbReference type="PROSITE" id="PS51007"/>
    </source>
</evidence>
<dbReference type="Pfam" id="PF23500">
    <property type="entry name" value="DUF7133"/>
    <property type="match status" value="1"/>
</dbReference>
<dbReference type="InterPro" id="IPR055557">
    <property type="entry name" value="DUF7133"/>
</dbReference>
<name>A0A517SAW4_9PLAN</name>
<keyword evidence="8" id="KW-1185">Reference proteome</keyword>
<keyword evidence="1 4" id="KW-0349">Heme</keyword>
<dbReference type="InParanoid" id="A0A517SAW4"/>
<dbReference type="InterPro" id="IPR011041">
    <property type="entry name" value="Quinoprot_gluc/sorb_DH_b-prop"/>
</dbReference>
<feature type="signal peptide" evidence="5">
    <location>
        <begin position="1"/>
        <end position="19"/>
    </location>
</feature>
<dbReference type="InterPro" id="IPR016024">
    <property type="entry name" value="ARM-type_fold"/>
</dbReference>
<dbReference type="RefSeq" id="WP_145028328.1">
    <property type="nucleotide sequence ID" value="NZ_CP036271.1"/>
</dbReference>
<evidence type="ECO:0000256" key="2">
    <source>
        <dbReference type="ARBA" id="ARBA00022723"/>
    </source>
</evidence>
<dbReference type="Gene3D" id="1.10.760.10">
    <property type="entry name" value="Cytochrome c-like domain"/>
    <property type="match status" value="1"/>
</dbReference>
<reference evidence="7 8" key="1">
    <citation type="submission" date="2019-02" db="EMBL/GenBank/DDBJ databases">
        <title>Deep-cultivation of Planctomycetes and their phenomic and genomic characterization uncovers novel biology.</title>
        <authorList>
            <person name="Wiegand S."/>
            <person name="Jogler M."/>
            <person name="Boedeker C."/>
            <person name="Pinto D."/>
            <person name="Vollmers J."/>
            <person name="Rivas-Marin E."/>
            <person name="Kohn T."/>
            <person name="Peeters S.H."/>
            <person name="Heuer A."/>
            <person name="Rast P."/>
            <person name="Oberbeckmann S."/>
            <person name="Bunk B."/>
            <person name="Jeske O."/>
            <person name="Meyerdierks A."/>
            <person name="Storesund J.E."/>
            <person name="Kallscheuer N."/>
            <person name="Luecker S."/>
            <person name="Lage O.M."/>
            <person name="Pohl T."/>
            <person name="Merkel B.J."/>
            <person name="Hornburger P."/>
            <person name="Mueller R.-W."/>
            <person name="Bruemmer F."/>
            <person name="Labrenz M."/>
            <person name="Spormann A.M."/>
            <person name="Op den Camp H."/>
            <person name="Overmann J."/>
            <person name="Amann R."/>
            <person name="Jetten M.S.M."/>
            <person name="Mascher T."/>
            <person name="Medema M.H."/>
            <person name="Devos D.P."/>
            <person name="Kaster A.-K."/>
            <person name="Ovreas L."/>
            <person name="Rohde M."/>
            <person name="Galperin M.Y."/>
            <person name="Jogler C."/>
        </authorList>
    </citation>
    <scope>NUCLEOTIDE SEQUENCE [LARGE SCALE GENOMIC DNA]</scope>
    <source>
        <strain evidence="7 8">Pan44</strain>
    </source>
</reference>
<dbReference type="SUPFAM" id="SSF48371">
    <property type="entry name" value="ARM repeat"/>
    <property type="match status" value="1"/>
</dbReference>
<protein>
    <submittedName>
        <fullName evidence="7">Cytochrome c</fullName>
    </submittedName>
</protein>
<evidence type="ECO:0000256" key="4">
    <source>
        <dbReference type="PROSITE-ProRule" id="PRU00433"/>
    </source>
</evidence>
<feature type="chain" id="PRO_5021915016" evidence="5">
    <location>
        <begin position="20"/>
        <end position="991"/>
    </location>
</feature>
<dbReference type="NCBIfam" id="TIGR02604">
    <property type="entry name" value="Piru_Ver_Nterm"/>
    <property type="match status" value="1"/>
</dbReference>
<dbReference type="SUPFAM" id="SSF50952">
    <property type="entry name" value="Soluble quinoprotein glucose dehydrogenase"/>
    <property type="match status" value="1"/>
</dbReference>
<dbReference type="InterPro" id="IPR011989">
    <property type="entry name" value="ARM-like"/>
</dbReference>
<dbReference type="GO" id="GO:0009055">
    <property type="term" value="F:electron transfer activity"/>
    <property type="evidence" value="ECO:0007669"/>
    <property type="project" value="InterPro"/>
</dbReference>
<sequence precursor="true">MRAALSALFVFGMVSVLPAADPLPRIPATEPKDVAAKFHAQHRFTMDLLAAEPLTTDPVAMVYDENGRAWVVEMSDYPYTDKKNDVAWQDSTKDLPLGKVRILEDTDGDGDFDKSTIFARDLSWPTGIALFKGGVYIAATPDIWYLKDTDGDLQADVREKVFTGFRKYNVQAVMNNLAWGLDHKIYGAGSSNGGTIQTVGNEGVKPVALSRNDYSIDPNTREFEAISGGARFGNSFDDWGNRFLCNIRNPIQHVLLPSRYLKRNPFLVAPAAVHDVAEAGDTLPVYRTSPPEPWRTLRAERYVAEGTVIPRSETNQAYFTSSSGVTVYRGSAYPSEFRNNVFVGEVAGNLIHRQALEKDGVTFRSHRTEQNAEFVTSDDNWFRAVNFVNAPDGTLHVLDMYRETIEHPWSIPDDIKAMIDLESGRDRGRIYRLSPPGFQAPKPPRLGQATTEELVSLLDHPNAWHRETAHRLLFEKQDRSAIEPLKKLVRSGTPLGRSHALWSLEGLKSLADDDLLAVLSDASAGVREQAIRLAESRFASSPAVLAKAARLVDDEEIRVRFQLAFSLGEVRDPVATGALMRLVERDSGDSWMRVAILSSLVDGADEVLVQLLKQTPLDPQAGPRILRRQLAVCVGARKRPDELASVFAALTSVSVPDSERPALLSVLAGLGEGLKRARVPLRTAAGQAGPDVETRIDALLKDSARIAADDSAAEEMRLEAIELVGLDGFAVAREVLSMLLAPRHSTNVQRAAVRTLTAFPDADVTPLMLEHWRGLSPALRTEVVDQLLARADRTVAVLEAIEAGTIPASQISPARRTLLLKHKDAAIAARAGRLLAAEPAGRRKEVVAEYQSVLNLAGDARRGQALFEKECITCHKNGDKGYDVGPNLSTIRHRTPAEVLMHILDPNREVGPNFVNYVVSIDDGRIATGIIESETATSVVLKRAEGVTETLLRANIEAMSNSGQSLMPEGLEKKLSQQDMADLLVFLLGKK</sequence>